<feature type="transmembrane region" description="Helical" evidence="1">
    <location>
        <begin position="12"/>
        <end position="33"/>
    </location>
</feature>
<proteinExistence type="predicted"/>
<name>A0A392U1Z3_9FABA</name>
<keyword evidence="1" id="KW-0812">Transmembrane</keyword>
<organism evidence="2 3">
    <name type="scientific">Trifolium medium</name>
    <dbReference type="NCBI Taxonomy" id="97028"/>
    <lineage>
        <taxon>Eukaryota</taxon>
        <taxon>Viridiplantae</taxon>
        <taxon>Streptophyta</taxon>
        <taxon>Embryophyta</taxon>
        <taxon>Tracheophyta</taxon>
        <taxon>Spermatophyta</taxon>
        <taxon>Magnoliopsida</taxon>
        <taxon>eudicotyledons</taxon>
        <taxon>Gunneridae</taxon>
        <taxon>Pentapetalae</taxon>
        <taxon>rosids</taxon>
        <taxon>fabids</taxon>
        <taxon>Fabales</taxon>
        <taxon>Fabaceae</taxon>
        <taxon>Papilionoideae</taxon>
        <taxon>50 kb inversion clade</taxon>
        <taxon>NPAAA clade</taxon>
        <taxon>Hologalegina</taxon>
        <taxon>IRL clade</taxon>
        <taxon>Trifolieae</taxon>
        <taxon>Trifolium</taxon>
    </lineage>
</organism>
<sequence>ADFLEESKGCRCFFIIRISVLQTVWLGITVIAYCWSVNCWRSCSFTFSKSGFGACHYDAG</sequence>
<evidence type="ECO:0000256" key="1">
    <source>
        <dbReference type="SAM" id="Phobius"/>
    </source>
</evidence>
<reference evidence="2 3" key="1">
    <citation type="journal article" date="2018" name="Front. Plant Sci.">
        <title>Red Clover (Trifolium pratense) and Zigzag Clover (T. medium) - A Picture of Genomic Similarities and Differences.</title>
        <authorList>
            <person name="Dluhosova J."/>
            <person name="Istvanek J."/>
            <person name="Nedelnik J."/>
            <person name="Repkova J."/>
        </authorList>
    </citation>
    <scope>NUCLEOTIDE SEQUENCE [LARGE SCALE GENOMIC DNA]</scope>
    <source>
        <strain evidence="3">cv. 10/8</strain>
        <tissue evidence="2">Leaf</tissue>
    </source>
</reference>
<keyword evidence="1" id="KW-1133">Transmembrane helix</keyword>
<evidence type="ECO:0000313" key="3">
    <source>
        <dbReference type="Proteomes" id="UP000265520"/>
    </source>
</evidence>
<dbReference type="Proteomes" id="UP000265520">
    <property type="component" value="Unassembled WGS sequence"/>
</dbReference>
<protein>
    <submittedName>
        <fullName evidence="2">Uncharacterized protein</fullName>
    </submittedName>
</protein>
<keyword evidence="3" id="KW-1185">Reference proteome</keyword>
<dbReference type="EMBL" id="LXQA010700792">
    <property type="protein sequence ID" value="MCI66714.1"/>
    <property type="molecule type" value="Genomic_DNA"/>
</dbReference>
<comment type="caution">
    <text evidence="2">The sequence shown here is derived from an EMBL/GenBank/DDBJ whole genome shotgun (WGS) entry which is preliminary data.</text>
</comment>
<feature type="non-terminal residue" evidence="2">
    <location>
        <position position="1"/>
    </location>
</feature>
<dbReference type="AlphaFoldDB" id="A0A392U1Z3"/>
<evidence type="ECO:0000313" key="2">
    <source>
        <dbReference type="EMBL" id="MCI66714.1"/>
    </source>
</evidence>
<accession>A0A392U1Z3</accession>
<keyword evidence="1" id="KW-0472">Membrane</keyword>